<keyword evidence="3" id="KW-1185">Reference proteome</keyword>
<feature type="signal peptide" evidence="1">
    <location>
        <begin position="1"/>
        <end position="27"/>
    </location>
</feature>
<protein>
    <recommendedName>
        <fullName evidence="4">Secreted protein</fullName>
    </recommendedName>
</protein>
<comment type="caution">
    <text evidence="2">The sequence shown here is derived from an EMBL/GenBank/DDBJ whole genome shotgun (WGS) entry which is preliminary data.</text>
</comment>
<dbReference type="Proteomes" id="UP001189429">
    <property type="component" value="Unassembled WGS sequence"/>
</dbReference>
<proteinExistence type="predicted"/>
<evidence type="ECO:0000313" key="2">
    <source>
        <dbReference type="EMBL" id="CAK0896925.1"/>
    </source>
</evidence>
<sequence length="154" mass="16535">MGWAHGLARWSPLILLIIPLFFSHSSSYVTEKSQRRFSYCCAQVRCDISEVACGQTPPLLAFLVLPPWLLTSSCGPSPCGNVLRGRVRGVRGGRSGCEEWVGCDDWIGIAVASQPPSQAKGSGAPYQCGSGTRRTLPARLFEVLARAAAPRTTA</sequence>
<keyword evidence="1" id="KW-0732">Signal</keyword>
<evidence type="ECO:0000313" key="3">
    <source>
        <dbReference type="Proteomes" id="UP001189429"/>
    </source>
</evidence>
<feature type="chain" id="PRO_5046221414" description="Secreted protein" evidence="1">
    <location>
        <begin position="28"/>
        <end position="154"/>
    </location>
</feature>
<gene>
    <name evidence="2" type="ORF">PCOR1329_LOCUS75253</name>
</gene>
<evidence type="ECO:0008006" key="4">
    <source>
        <dbReference type="Google" id="ProtNLM"/>
    </source>
</evidence>
<dbReference type="EMBL" id="CAUYUJ010020259">
    <property type="protein sequence ID" value="CAK0896925.1"/>
    <property type="molecule type" value="Genomic_DNA"/>
</dbReference>
<reference evidence="2" key="1">
    <citation type="submission" date="2023-10" db="EMBL/GenBank/DDBJ databases">
        <authorList>
            <person name="Chen Y."/>
            <person name="Shah S."/>
            <person name="Dougan E. K."/>
            <person name="Thang M."/>
            <person name="Chan C."/>
        </authorList>
    </citation>
    <scope>NUCLEOTIDE SEQUENCE [LARGE SCALE GENOMIC DNA]</scope>
</reference>
<organism evidence="2 3">
    <name type="scientific">Prorocentrum cordatum</name>
    <dbReference type="NCBI Taxonomy" id="2364126"/>
    <lineage>
        <taxon>Eukaryota</taxon>
        <taxon>Sar</taxon>
        <taxon>Alveolata</taxon>
        <taxon>Dinophyceae</taxon>
        <taxon>Prorocentrales</taxon>
        <taxon>Prorocentraceae</taxon>
        <taxon>Prorocentrum</taxon>
    </lineage>
</organism>
<name>A0ABN9XG75_9DINO</name>
<evidence type="ECO:0000256" key="1">
    <source>
        <dbReference type="SAM" id="SignalP"/>
    </source>
</evidence>
<accession>A0ABN9XG75</accession>